<feature type="transmembrane region" description="Helical" evidence="2">
    <location>
        <begin position="22"/>
        <end position="41"/>
    </location>
</feature>
<reference evidence="3 4" key="1">
    <citation type="journal article" date="2015" name="Genome Announc.">
        <title>Expanding the biotechnology potential of lactobacilli through comparative genomics of 213 strains and associated genera.</title>
        <authorList>
            <person name="Sun Z."/>
            <person name="Harris H.M."/>
            <person name="McCann A."/>
            <person name="Guo C."/>
            <person name="Argimon S."/>
            <person name="Zhang W."/>
            <person name="Yang X."/>
            <person name="Jeffery I.B."/>
            <person name="Cooney J.C."/>
            <person name="Kagawa T.F."/>
            <person name="Liu W."/>
            <person name="Song Y."/>
            <person name="Salvetti E."/>
            <person name="Wrobel A."/>
            <person name="Rasinkangas P."/>
            <person name="Parkhill J."/>
            <person name="Rea M.C."/>
            <person name="O'Sullivan O."/>
            <person name="Ritari J."/>
            <person name="Douillard F.P."/>
            <person name="Paul Ross R."/>
            <person name="Yang R."/>
            <person name="Briner A.E."/>
            <person name="Felis G.E."/>
            <person name="de Vos W.M."/>
            <person name="Barrangou R."/>
            <person name="Klaenhammer T.R."/>
            <person name="Caufield P.W."/>
            <person name="Cui Y."/>
            <person name="Zhang H."/>
            <person name="O'Toole P.W."/>
        </authorList>
    </citation>
    <scope>NUCLEOTIDE SEQUENCE [LARGE SCALE GENOMIC DNA]</scope>
    <source>
        <strain evidence="3 4">DSM 20505</strain>
    </source>
</reference>
<feature type="region of interest" description="Disordered" evidence="1">
    <location>
        <begin position="215"/>
        <end position="240"/>
    </location>
</feature>
<dbReference type="AlphaFoldDB" id="A0A0R1ZNR4"/>
<organism evidence="3 4">
    <name type="scientific">Lacticaseibacillus sharpeae JCM 1186 = DSM 20505</name>
    <dbReference type="NCBI Taxonomy" id="1291052"/>
    <lineage>
        <taxon>Bacteria</taxon>
        <taxon>Bacillati</taxon>
        <taxon>Bacillota</taxon>
        <taxon>Bacilli</taxon>
        <taxon>Lactobacillales</taxon>
        <taxon>Lactobacillaceae</taxon>
        <taxon>Lacticaseibacillus</taxon>
    </lineage>
</organism>
<accession>A0A0R1ZNR4</accession>
<keyword evidence="4" id="KW-1185">Reference proteome</keyword>
<dbReference type="PATRIC" id="fig|1291052.5.peg.1850"/>
<comment type="caution">
    <text evidence="3">The sequence shown here is derived from an EMBL/GenBank/DDBJ whole genome shotgun (WGS) entry which is preliminary data.</text>
</comment>
<keyword evidence="2" id="KW-0812">Transmembrane</keyword>
<dbReference type="RefSeq" id="WP_054679358.1">
    <property type="nucleotide sequence ID" value="NZ_AYYO01000001.1"/>
</dbReference>
<dbReference type="STRING" id="1291052.FC18_GL001796"/>
<keyword evidence="2" id="KW-0472">Membrane</keyword>
<dbReference type="Proteomes" id="UP000051679">
    <property type="component" value="Unassembled WGS sequence"/>
</dbReference>
<evidence type="ECO:0000313" key="3">
    <source>
        <dbReference type="EMBL" id="KRM56663.1"/>
    </source>
</evidence>
<gene>
    <name evidence="3" type="ORF">FC18_GL001796</name>
</gene>
<dbReference type="EMBL" id="AYYO01000001">
    <property type="protein sequence ID" value="KRM56663.1"/>
    <property type="molecule type" value="Genomic_DNA"/>
</dbReference>
<evidence type="ECO:0000313" key="4">
    <source>
        <dbReference type="Proteomes" id="UP000051679"/>
    </source>
</evidence>
<keyword evidence="2" id="KW-1133">Transmembrane helix</keyword>
<proteinExistence type="predicted"/>
<sequence length="269" mass="30564">MALVGNDLHLDRRNKVSRKYKISALVCGLGAVVLLLLFFIWPQSNAQKQLTSGGTFEQGNRTFEYVSSVNYPNQKSTVLYVYMTKDDVQSSEPDKQIEAAVSLKGTTKSKIKSQVIQVTDDFFVIRIPKLMTGETVWLKMGYHNEVFGQYSSFSSRSLMVTKKTSNTRLNDAEYINEYYRSLVLVQSKKVAKRKSKLAKLEAKLDQTEATYRRQKKTTKLLAGSQRDDAKENADTTKSTIDDLNEQIADAKRSLKNAQKIQSDYQAKIR</sequence>
<name>A0A0R1ZNR4_9LACO</name>
<evidence type="ECO:0000256" key="1">
    <source>
        <dbReference type="SAM" id="MobiDB-lite"/>
    </source>
</evidence>
<protein>
    <submittedName>
        <fullName evidence="3">Uncharacterized protein</fullName>
    </submittedName>
</protein>
<feature type="compositionally biased region" description="Basic and acidic residues" evidence="1">
    <location>
        <begin position="225"/>
        <end position="234"/>
    </location>
</feature>
<evidence type="ECO:0000256" key="2">
    <source>
        <dbReference type="SAM" id="Phobius"/>
    </source>
</evidence>